<evidence type="ECO:0000313" key="2">
    <source>
        <dbReference type="Proteomes" id="UP000516314"/>
    </source>
</evidence>
<name>A0A7G2FCM7_ARATH</name>
<dbReference type="AlphaFoldDB" id="A0A7G2FCM7"/>
<gene>
    <name evidence="1" type="ORF">AT9943_LOCUS18816</name>
</gene>
<organism evidence="1 2">
    <name type="scientific">Arabidopsis thaliana</name>
    <name type="common">Mouse-ear cress</name>
    <dbReference type="NCBI Taxonomy" id="3702"/>
    <lineage>
        <taxon>Eukaryota</taxon>
        <taxon>Viridiplantae</taxon>
        <taxon>Streptophyta</taxon>
        <taxon>Embryophyta</taxon>
        <taxon>Tracheophyta</taxon>
        <taxon>Spermatophyta</taxon>
        <taxon>Magnoliopsida</taxon>
        <taxon>eudicotyledons</taxon>
        <taxon>Gunneridae</taxon>
        <taxon>Pentapetalae</taxon>
        <taxon>rosids</taxon>
        <taxon>malvids</taxon>
        <taxon>Brassicales</taxon>
        <taxon>Brassicaceae</taxon>
        <taxon>Camelineae</taxon>
        <taxon>Arabidopsis</taxon>
    </lineage>
</organism>
<protein>
    <submittedName>
        <fullName evidence="1">(thale cress) hypothetical protein</fullName>
    </submittedName>
</protein>
<reference evidence="1 2" key="1">
    <citation type="submission" date="2020-09" db="EMBL/GenBank/DDBJ databases">
        <authorList>
            <person name="Ashkenazy H."/>
        </authorList>
    </citation>
    <scope>NUCLEOTIDE SEQUENCE [LARGE SCALE GENOMIC DNA]</scope>
    <source>
        <strain evidence="2">cv. Cdm-0</strain>
    </source>
</reference>
<dbReference type="Proteomes" id="UP000516314">
    <property type="component" value="Chromosome 5"/>
</dbReference>
<accession>A0A7G2FCM7</accession>
<sequence length="33" mass="3773">MDMEDNFTGETIVPSGHGLFSRDKISIIDDVWF</sequence>
<proteinExistence type="predicted"/>
<dbReference type="EMBL" id="LR881470">
    <property type="protein sequence ID" value="CAD5331338.1"/>
    <property type="molecule type" value="Genomic_DNA"/>
</dbReference>
<evidence type="ECO:0000313" key="1">
    <source>
        <dbReference type="EMBL" id="CAD5331338.1"/>
    </source>
</evidence>